<dbReference type="OrthoDB" id="10344697at2759"/>
<dbReference type="Proteomes" id="UP000094385">
    <property type="component" value="Unassembled WGS sequence"/>
</dbReference>
<keyword evidence="2" id="KW-1185">Reference proteome</keyword>
<accession>A0A1E3QFF1</accession>
<name>A0A1E3QFF1_LIPST</name>
<dbReference type="AlphaFoldDB" id="A0A1E3QFF1"/>
<evidence type="ECO:0000313" key="1">
    <source>
        <dbReference type="EMBL" id="ODQ76308.1"/>
    </source>
</evidence>
<sequence length="262" mass="30700">MYSFMRYSSIGEVSHFRVSEICEYNDADMLNCHKDMPNPSLKVTSEHGDATSTECIADGTAQISSLDLDNVDDAVGEDSSHAYINRGSIHVRFVEPKIDLHEFLSDKGLIDPDDEGSWQFLYRNQHSPFGICSYCLEMEDREIYSRQRRQIASQLVKIIHWDSLESIESVTRRAERKADEFVQQLKVQSKTIDQERCIREYQLYRVDSLDEYTIAKMIPGLDAELVRQEWDEYLLKMSKNVRMELRRKRLRKKLLKLLRLGF</sequence>
<gene>
    <name evidence="1" type="ORF">LIPSTDRAFT_101590</name>
</gene>
<evidence type="ECO:0000313" key="2">
    <source>
        <dbReference type="Proteomes" id="UP000094385"/>
    </source>
</evidence>
<organism evidence="1 2">
    <name type="scientific">Lipomyces starkeyi NRRL Y-11557</name>
    <dbReference type="NCBI Taxonomy" id="675824"/>
    <lineage>
        <taxon>Eukaryota</taxon>
        <taxon>Fungi</taxon>
        <taxon>Dikarya</taxon>
        <taxon>Ascomycota</taxon>
        <taxon>Saccharomycotina</taxon>
        <taxon>Lipomycetes</taxon>
        <taxon>Lipomycetales</taxon>
        <taxon>Lipomycetaceae</taxon>
        <taxon>Lipomyces</taxon>
    </lineage>
</organism>
<proteinExistence type="predicted"/>
<protein>
    <submittedName>
        <fullName evidence="1">Uncharacterized protein</fullName>
    </submittedName>
</protein>
<dbReference type="EMBL" id="KV454289">
    <property type="protein sequence ID" value="ODQ76308.1"/>
    <property type="molecule type" value="Genomic_DNA"/>
</dbReference>
<reference evidence="1 2" key="1">
    <citation type="journal article" date="2016" name="Proc. Natl. Acad. Sci. U.S.A.">
        <title>Comparative genomics of biotechnologically important yeasts.</title>
        <authorList>
            <person name="Riley R."/>
            <person name="Haridas S."/>
            <person name="Wolfe K.H."/>
            <person name="Lopes M.R."/>
            <person name="Hittinger C.T."/>
            <person name="Goeker M."/>
            <person name="Salamov A.A."/>
            <person name="Wisecaver J.H."/>
            <person name="Long T.M."/>
            <person name="Calvey C.H."/>
            <person name="Aerts A.L."/>
            <person name="Barry K.W."/>
            <person name="Choi C."/>
            <person name="Clum A."/>
            <person name="Coughlan A.Y."/>
            <person name="Deshpande S."/>
            <person name="Douglass A.P."/>
            <person name="Hanson S.J."/>
            <person name="Klenk H.-P."/>
            <person name="LaButti K.M."/>
            <person name="Lapidus A."/>
            <person name="Lindquist E.A."/>
            <person name="Lipzen A.M."/>
            <person name="Meier-Kolthoff J.P."/>
            <person name="Ohm R.A."/>
            <person name="Otillar R.P."/>
            <person name="Pangilinan J.L."/>
            <person name="Peng Y."/>
            <person name="Rokas A."/>
            <person name="Rosa C.A."/>
            <person name="Scheuner C."/>
            <person name="Sibirny A.A."/>
            <person name="Slot J.C."/>
            <person name="Stielow J.B."/>
            <person name="Sun H."/>
            <person name="Kurtzman C.P."/>
            <person name="Blackwell M."/>
            <person name="Grigoriev I.V."/>
            <person name="Jeffries T.W."/>
        </authorList>
    </citation>
    <scope>NUCLEOTIDE SEQUENCE [LARGE SCALE GENOMIC DNA]</scope>
    <source>
        <strain evidence="1 2">NRRL Y-11557</strain>
    </source>
</reference>